<comment type="caution">
    <text evidence="1">The sequence shown here is derived from an EMBL/GenBank/DDBJ whole genome shotgun (WGS) entry which is preliminary data.</text>
</comment>
<evidence type="ECO:0000313" key="2">
    <source>
        <dbReference type="Proteomes" id="UP001054945"/>
    </source>
</evidence>
<reference evidence="1 2" key="1">
    <citation type="submission" date="2021-06" db="EMBL/GenBank/DDBJ databases">
        <title>Caerostris extrusa draft genome.</title>
        <authorList>
            <person name="Kono N."/>
            <person name="Arakawa K."/>
        </authorList>
    </citation>
    <scope>NUCLEOTIDE SEQUENCE [LARGE SCALE GENOMIC DNA]</scope>
</reference>
<proteinExistence type="predicted"/>
<name>A0AAV4PSS6_CAEEX</name>
<dbReference type="AlphaFoldDB" id="A0AAV4PSS6"/>
<accession>A0AAV4PSS6</accession>
<gene>
    <name evidence="1" type="ORF">CEXT_153801</name>
</gene>
<protein>
    <recommendedName>
        <fullName evidence="3">Secreted protein</fullName>
    </recommendedName>
</protein>
<dbReference type="EMBL" id="BPLR01004973">
    <property type="protein sequence ID" value="GIX98864.1"/>
    <property type="molecule type" value="Genomic_DNA"/>
</dbReference>
<organism evidence="1 2">
    <name type="scientific">Caerostris extrusa</name>
    <name type="common">Bark spider</name>
    <name type="synonym">Caerostris bankana</name>
    <dbReference type="NCBI Taxonomy" id="172846"/>
    <lineage>
        <taxon>Eukaryota</taxon>
        <taxon>Metazoa</taxon>
        <taxon>Ecdysozoa</taxon>
        <taxon>Arthropoda</taxon>
        <taxon>Chelicerata</taxon>
        <taxon>Arachnida</taxon>
        <taxon>Araneae</taxon>
        <taxon>Araneomorphae</taxon>
        <taxon>Entelegynae</taxon>
        <taxon>Araneoidea</taxon>
        <taxon>Araneidae</taxon>
        <taxon>Caerostris</taxon>
    </lineage>
</organism>
<evidence type="ECO:0000313" key="1">
    <source>
        <dbReference type="EMBL" id="GIX98864.1"/>
    </source>
</evidence>
<sequence>MLCPSWAATISRFLQINMGVILLMHHLPSSLKKRSLRSASPNDPDGVFVACHSSTAFICQIFPGDVVTQERSLSLVSKLLVGHP</sequence>
<evidence type="ECO:0008006" key="3">
    <source>
        <dbReference type="Google" id="ProtNLM"/>
    </source>
</evidence>
<dbReference type="Proteomes" id="UP001054945">
    <property type="component" value="Unassembled WGS sequence"/>
</dbReference>
<keyword evidence="2" id="KW-1185">Reference proteome</keyword>